<dbReference type="Gene3D" id="3.40.50.10420">
    <property type="entry name" value="NagB/RpiA/CoA transferase-like"/>
    <property type="match status" value="1"/>
</dbReference>
<name>A0ABY6Z575_9BACL</name>
<dbReference type="Proteomes" id="UP001164803">
    <property type="component" value="Chromosome"/>
</dbReference>
<feature type="domain" description="LUD" evidence="1">
    <location>
        <begin position="47"/>
        <end position="222"/>
    </location>
</feature>
<evidence type="ECO:0000259" key="1">
    <source>
        <dbReference type="Pfam" id="PF02589"/>
    </source>
</evidence>
<reference evidence="2" key="1">
    <citation type="submission" date="2022-08" db="EMBL/GenBank/DDBJ databases">
        <title>Alicyclobacillus dauci DSM2870, complete genome.</title>
        <authorList>
            <person name="Wang Q."/>
            <person name="Cai R."/>
            <person name="Wang Z."/>
        </authorList>
    </citation>
    <scope>NUCLEOTIDE SEQUENCE</scope>
    <source>
        <strain evidence="2">DSM 28700</strain>
    </source>
</reference>
<sequence length="227" mass="24639">MNKADFLANISSRLGRQTNDPPSPRQVAGVPEFWADRVLDAPELTARFVESFAGLGGEIECFDSESALVDRIDSFLTELAPTRVGAWGQRANWSVNVERVLEKWDALRWDQTTPQEFANVQVSVTGCTYAIADTGTIVMTSSESQGRGTHVLPLVHLVVMTGDQIRLRLGEVFHLLTENAASAGGSLPAYTHFVSGPSRSSDIENDQSIGVHGPARVVVFLLTRDAG</sequence>
<gene>
    <name evidence="2" type="ORF">NZD86_05990</name>
</gene>
<dbReference type="InterPro" id="IPR024185">
    <property type="entry name" value="FTHF_cligase-like_sf"/>
</dbReference>
<dbReference type="InterPro" id="IPR037171">
    <property type="entry name" value="NagB/RpiA_transferase-like"/>
</dbReference>
<dbReference type="PANTHER" id="PTHR43682:SF1">
    <property type="entry name" value="LACTATE UTILIZATION PROTEIN C"/>
    <property type="match status" value="1"/>
</dbReference>
<evidence type="ECO:0000313" key="3">
    <source>
        <dbReference type="Proteomes" id="UP001164803"/>
    </source>
</evidence>
<evidence type="ECO:0000313" key="2">
    <source>
        <dbReference type="EMBL" id="WAH38037.1"/>
    </source>
</evidence>
<proteinExistence type="predicted"/>
<dbReference type="Pfam" id="PF02589">
    <property type="entry name" value="LUD_dom"/>
    <property type="match status" value="1"/>
</dbReference>
<dbReference type="PANTHER" id="PTHR43682">
    <property type="entry name" value="LACTATE UTILIZATION PROTEIN C"/>
    <property type="match status" value="1"/>
</dbReference>
<keyword evidence="3" id="KW-1185">Reference proteome</keyword>
<dbReference type="EMBL" id="CP104064">
    <property type="protein sequence ID" value="WAH38037.1"/>
    <property type="molecule type" value="Genomic_DNA"/>
</dbReference>
<organism evidence="2 3">
    <name type="scientific">Alicyclobacillus dauci</name>
    <dbReference type="NCBI Taxonomy" id="1475485"/>
    <lineage>
        <taxon>Bacteria</taxon>
        <taxon>Bacillati</taxon>
        <taxon>Bacillota</taxon>
        <taxon>Bacilli</taxon>
        <taxon>Bacillales</taxon>
        <taxon>Alicyclobacillaceae</taxon>
        <taxon>Alicyclobacillus</taxon>
    </lineage>
</organism>
<protein>
    <submittedName>
        <fullName evidence="2">Lactate utilization protein</fullName>
    </submittedName>
</protein>
<dbReference type="SUPFAM" id="SSF100950">
    <property type="entry name" value="NagB/RpiA/CoA transferase-like"/>
    <property type="match status" value="1"/>
</dbReference>
<dbReference type="RefSeq" id="WP_268045582.1">
    <property type="nucleotide sequence ID" value="NZ_CP104064.1"/>
</dbReference>
<dbReference type="InterPro" id="IPR003741">
    <property type="entry name" value="LUD_dom"/>
</dbReference>
<accession>A0ABY6Z575</accession>